<organism evidence="3 4">
    <name type="scientific">Acinetobacter schindleri</name>
    <dbReference type="NCBI Taxonomy" id="108981"/>
    <lineage>
        <taxon>Bacteria</taxon>
        <taxon>Pseudomonadati</taxon>
        <taxon>Pseudomonadota</taxon>
        <taxon>Gammaproteobacteria</taxon>
        <taxon>Moraxellales</taxon>
        <taxon>Moraxellaceae</taxon>
        <taxon>Acinetobacter</taxon>
    </lineage>
</organism>
<protein>
    <submittedName>
        <fullName evidence="3">DUF4041 domain-containing protein</fullName>
    </submittedName>
</protein>
<dbReference type="AlphaFoldDB" id="A0AAE7BW39"/>
<dbReference type="InterPro" id="IPR025280">
    <property type="entry name" value="SNIPE"/>
</dbReference>
<evidence type="ECO:0000256" key="1">
    <source>
        <dbReference type="SAM" id="Coils"/>
    </source>
</evidence>
<feature type="coiled-coil region" evidence="1">
    <location>
        <begin position="17"/>
        <end position="65"/>
    </location>
</feature>
<evidence type="ECO:0000259" key="2">
    <source>
        <dbReference type="Pfam" id="PF13250"/>
    </source>
</evidence>
<keyword evidence="1" id="KW-0175">Coiled coil</keyword>
<proteinExistence type="predicted"/>
<dbReference type="EMBL" id="CP044463">
    <property type="protein sequence ID" value="QIC66462.1"/>
    <property type="molecule type" value="Genomic_DNA"/>
</dbReference>
<accession>A0AAE7BW39</accession>
<dbReference type="Pfam" id="PF13250">
    <property type="entry name" value="SNIPE"/>
    <property type="match status" value="1"/>
</dbReference>
<dbReference type="RefSeq" id="WP_163170944.1">
    <property type="nucleotide sequence ID" value="NZ_CP044463.1"/>
</dbReference>
<evidence type="ECO:0000313" key="4">
    <source>
        <dbReference type="Proteomes" id="UP000503505"/>
    </source>
</evidence>
<gene>
    <name evidence="3" type="ORF">FSC10_03385</name>
</gene>
<evidence type="ECO:0000313" key="3">
    <source>
        <dbReference type="EMBL" id="QIC66462.1"/>
    </source>
</evidence>
<feature type="domain" description="SNIPE associated" evidence="2">
    <location>
        <begin position="197"/>
        <end position="301"/>
    </location>
</feature>
<dbReference type="Proteomes" id="UP000503505">
    <property type="component" value="Chromosome"/>
</dbReference>
<name>A0AAE7BW39_9GAMM</name>
<sequence>MLSIILFVLVGILSGVLAVTLNKLKSLRGNLDVLQDNLDHARHKLTDYEQQVEDSEYELSQLRVQISSLRTTLEKYKKYQEICEIEQYVINRTLQAENFVEMTKVDASIMVDDIKGYIERVKAFIEAYQAKAIQKVDQQAREKLQRYYKQAQEEYRLQDVVTALEHKIHGYQHGFTLAAKDVLTELIEGYQEQDAARHLQDIHEQIGQAIRDKKVAQCNYVDEDRRNTTMDMISLAFNSRADLYLSRLTADNLGQMLQALQDDFYLINHKGRDLSQARIQQSYLDLRLQELKFAALLLELKKTPGKVLHLA</sequence>
<reference evidence="3 4" key="1">
    <citation type="submission" date="2019-09" db="EMBL/GenBank/DDBJ databases">
        <title>Non-baumannii Acinetobacter spp. carrying blaNDM-1 isolated in China.</title>
        <authorList>
            <person name="Cui C."/>
            <person name="Chen C."/>
            <person name="Sun J."/>
            <person name="Liu Y."/>
        </authorList>
    </citation>
    <scope>NUCLEOTIDE SEQUENCE [LARGE SCALE GENOMIC DNA]</scope>
    <source>
        <strain evidence="3 4">HZE23-1</strain>
    </source>
</reference>